<dbReference type="PIRSF" id="PIRSF031773">
    <property type="entry name" value="DevC"/>
    <property type="match status" value="1"/>
</dbReference>
<evidence type="ECO:0000313" key="10">
    <source>
        <dbReference type="EMBL" id="MBP0115943.1"/>
    </source>
</evidence>
<evidence type="ECO:0000259" key="8">
    <source>
        <dbReference type="Pfam" id="PF02687"/>
    </source>
</evidence>
<evidence type="ECO:0000256" key="2">
    <source>
        <dbReference type="ARBA" id="ARBA00022448"/>
    </source>
</evidence>
<feature type="transmembrane region" description="Helical" evidence="7">
    <location>
        <begin position="20"/>
        <end position="43"/>
    </location>
</feature>
<protein>
    <submittedName>
        <fullName evidence="10">ABC transporter permease</fullName>
    </submittedName>
</protein>
<feature type="domain" description="ABC3 transporter permease C-terminal" evidence="8">
    <location>
        <begin position="261"/>
        <end position="371"/>
    </location>
</feature>
<keyword evidence="6 7" id="KW-0472">Membrane</keyword>
<feature type="transmembrane region" description="Helical" evidence="7">
    <location>
        <begin position="339"/>
        <end position="367"/>
    </location>
</feature>
<evidence type="ECO:0000256" key="4">
    <source>
        <dbReference type="ARBA" id="ARBA00022692"/>
    </source>
</evidence>
<evidence type="ECO:0000256" key="6">
    <source>
        <dbReference type="ARBA" id="ARBA00023136"/>
    </source>
</evidence>
<keyword evidence="3" id="KW-1003">Cell membrane</keyword>
<keyword evidence="11" id="KW-1185">Reference proteome</keyword>
<evidence type="ECO:0000256" key="3">
    <source>
        <dbReference type="ARBA" id="ARBA00022475"/>
    </source>
</evidence>
<feature type="transmembrane region" description="Helical" evidence="7">
    <location>
        <begin position="246"/>
        <end position="279"/>
    </location>
</feature>
<dbReference type="RefSeq" id="WP_129143466.1">
    <property type="nucleotide sequence ID" value="NZ_JAGIKT010000103.1"/>
</dbReference>
<evidence type="ECO:0000256" key="1">
    <source>
        <dbReference type="ARBA" id="ARBA00004651"/>
    </source>
</evidence>
<dbReference type="InterPro" id="IPR051125">
    <property type="entry name" value="ABC-4/HrtB_transporter"/>
</dbReference>
<evidence type="ECO:0000256" key="5">
    <source>
        <dbReference type="ARBA" id="ARBA00022989"/>
    </source>
</evidence>
<dbReference type="Proteomes" id="UP000669317">
    <property type="component" value="Unassembled WGS sequence"/>
</dbReference>
<feature type="domain" description="MacB-like periplasmic core" evidence="9">
    <location>
        <begin position="20"/>
        <end position="226"/>
    </location>
</feature>
<dbReference type="PANTHER" id="PTHR43738">
    <property type="entry name" value="ABC TRANSPORTER, MEMBRANE PROTEIN"/>
    <property type="match status" value="1"/>
</dbReference>
<proteinExistence type="predicted"/>
<dbReference type="Pfam" id="PF12704">
    <property type="entry name" value="MacB_PCD"/>
    <property type="match status" value="1"/>
</dbReference>
<evidence type="ECO:0000256" key="7">
    <source>
        <dbReference type="SAM" id="Phobius"/>
    </source>
</evidence>
<organism evidence="10 11">
    <name type="scientific">Bradyrhizobium vignae</name>
    <dbReference type="NCBI Taxonomy" id="1549949"/>
    <lineage>
        <taxon>Bacteria</taxon>
        <taxon>Pseudomonadati</taxon>
        <taxon>Pseudomonadota</taxon>
        <taxon>Alphaproteobacteria</taxon>
        <taxon>Hyphomicrobiales</taxon>
        <taxon>Nitrobacteraceae</taxon>
        <taxon>Bradyrhizobium</taxon>
    </lineage>
</organism>
<sequence>MSLVPTLASRNLFHDRLRFVATLVGIVFSVVLVMIQMGLFLGFGRMVTTMIDHASADLWVLPKGAKCFEDPSLLDAKLRDKVMSVDGVASVVPLVIGFSDWRLESGEMTPIFVVGADLRDGSLRPWNVVEGDVRALSQNGAVVVDRSYYDRLGVSKIGSTAEIRGRRVKVVALTDGIRSFTTTPYVFVDLKNARTYTGTFPDRASDLLVRLKPDADRDTVLKAIRSQVGEHEVLTTDEFRSRSRSFWLFGTGAGAALFAGALLGVIVGTVIVAQTLYSSTKDHLSEFATLRAMGSSNGYIYRVIIYQALLNAIIGFVIAGAIGAVVVEMTAKSALPIVITPWLIAALFVLTVVMCVASAIGAIVRVVRIDPATVFMR</sequence>
<keyword evidence="4 7" id="KW-0812">Transmembrane</keyword>
<dbReference type="InterPro" id="IPR005891">
    <property type="entry name" value="DevC"/>
</dbReference>
<keyword evidence="5 7" id="KW-1133">Transmembrane helix</keyword>
<comment type="subcellular location">
    <subcellularLocation>
        <location evidence="1">Cell membrane</location>
        <topology evidence="1">Multi-pass membrane protein</topology>
    </subcellularLocation>
</comment>
<dbReference type="InterPro" id="IPR003838">
    <property type="entry name" value="ABC3_permease_C"/>
</dbReference>
<comment type="caution">
    <text evidence="10">The sequence shown here is derived from an EMBL/GenBank/DDBJ whole genome shotgun (WGS) entry which is preliminary data.</text>
</comment>
<dbReference type="EMBL" id="JAGIKT010000103">
    <property type="protein sequence ID" value="MBP0115943.1"/>
    <property type="molecule type" value="Genomic_DNA"/>
</dbReference>
<name>A0ABS4A6B0_9BRAD</name>
<gene>
    <name evidence="10" type="ORF">JWS04_33725</name>
</gene>
<feature type="transmembrane region" description="Helical" evidence="7">
    <location>
        <begin position="299"/>
        <end position="327"/>
    </location>
</feature>
<dbReference type="PANTHER" id="PTHR43738:SF1">
    <property type="entry name" value="HEMIN TRANSPORT SYSTEM PERMEASE PROTEIN HRTB-RELATED"/>
    <property type="match status" value="1"/>
</dbReference>
<dbReference type="Pfam" id="PF02687">
    <property type="entry name" value="FtsX"/>
    <property type="match status" value="1"/>
</dbReference>
<evidence type="ECO:0000259" key="9">
    <source>
        <dbReference type="Pfam" id="PF12704"/>
    </source>
</evidence>
<reference evidence="10 11" key="1">
    <citation type="submission" date="2021-03" db="EMBL/GenBank/DDBJ databases">
        <title>Genome Sequence of Bradyrhizobium vignae strain ISRA400.</title>
        <authorList>
            <person name="Tisa L.S."/>
            <person name="Svistoonoff S."/>
            <person name="Hocher V."/>
            <person name="Fall S."/>
            <person name="Zaiya A."/>
            <person name="Naing D."/>
            <person name="Niang N."/>
            <person name="Diouf A."/>
            <person name="Dasylva M.C."/>
            <person name="Toure O."/>
            <person name="Gueye M."/>
            <person name="Gully D."/>
            <person name="Tisseyre P."/>
            <person name="Simpson S."/>
            <person name="Morris K."/>
            <person name="Thomas W.K."/>
        </authorList>
    </citation>
    <scope>NUCLEOTIDE SEQUENCE [LARGE SCALE GENOMIC DNA]</scope>
    <source>
        <strain evidence="10 11">ISRA400</strain>
    </source>
</reference>
<keyword evidence="2" id="KW-0813">Transport</keyword>
<evidence type="ECO:0000313" key="11">
    <source>
        <dbReference type="Proteomes" id="UP000669317"/>
    </source>
</evidence>
<dbReference type="InterPro" id="IPR025857">
    <property type="entry name" value="MacB_PCD"/>
</dbReference>
<accession>A0ABS4A6B0</accession>